<dbReference type="Gene3D" id="1.10.150.240">
    <property type="entry name" value="Putative phosphatase, domain 2"/>
    <property type="match status" value="1"/>
</dbReference>
<accession>A0A938YIJ8</accession>
<dbReference type="PANTHER" id="PTHR18901">
    <property type="entry name" value="2-DEOXYGLUCOSE-6-PHOSPHATE PHOSPHATASE 2"/>
    <property type="match status" value="1"/>
</dbReference>
<name>A0A938YIJ8_9ACTN</name>
<reference evidence="1" key="1">
    <citation type="submission" date="2021-01" db="EMBL/GenBank/DDBJ databases">
        <title>KCTC 19127 draft genome.</title>
        <authorList>
            <person name="An D."/>
        </authorList>
    </citation>
    <scope>NUCLEOTIDE SEQUENCE</scope>
    <source>
        <strain evidence="1">KCTC 19127</strain>
    </source>
</reference>
<dbReference type="Gene3D" id="3.40.50.1000">
    <property type="entry name" value="HAD superfamily/HAD-like"/>
    <property type="match status" value="1"/>
</dbReference>
<evidence type="ECO:0000313" key="1">
    <source>
        <dbReference type="EMBL" id="MBM9475256.1"/>
    </source>
</evidence>
<organism evidence="1 2">
    <name type="scientific">Nakamurella flavida</name>
    <dbReference type="NCBI Taxonomy" id="363630"/>
    <lineage>
        <taxon>Bacteria</taxon>
        <taxon>Bacillati</taxon>
        <taxon>Actinomycetota</taxon>
        <taxon>Actinomycetes</taxon>
        <taxon>Nakamurellales</taxon>
        <taxon>Nakamurellaceae</taxon>
        <taxon>Nakamurella</taxon>
    </lineage>
</organism>
<dbReference type="EMBL" id="JAERWL010000002">
    <property type="protein sequence ID" value="MBM9475256.1"/>
    <property type="molecule type" value="Genomic_DNA"/>
</dbReference>
<dbReference type="Proteomes" id="UP000663801">
    <property type="component" value="Unassembled WGS sequence"/>
</dbReference>
<dbReference type="PANTHER" id="PTHR18901:SF38">
    <property type="entry name" value="PSEUDOURIDINE-5'-PHOSPHATASE"/>
    <property type="match status" value="1"/>
</dbReference>
<dbReference type="PRINTS" id="PR00413">
    <property type="entry name" value="HADHALOGNASE"/>
</dbReference>
<protein>
    <submittedName>
        <fullName evidence="1">HAD family phosphatase</fullName>
    </submittedName>
</protein>
<dbReference type="InterPro" id="IPR036412">
    <property type="entry name" value="HAD-like_sf"/>
</dbReference>
<comment type="caution">
    <text evidence="1">The sequence shown here is derived from an EMBL/GenBank/DDBJ whole genome shotgun (WGS) entry which is preliminary data.</text>
</comment>
<dbReference type="FunFam" id="3.40.50.1000:FF:000162">
    <property type="entry name" value="HAD-like protein"/>
    <property type="match status" value="1"/>
</dbReference>
<dbReference type="InterPro" id="IPR023198">
    <property type="entry name" value="PGP-like_dom2"/>
</dbReference>
<sequence>MRAVLFDMDGTLTDSEKLWTIALERLAVELGGTMSAQARAAMVGKPIGPAIALLHADLGIERDAAASTARLMELTGEVFRAGMPWRPGARELLADVRAAGLATALVTATYRSLVEIALETLGRDNFDVTVCGDEVARGKPHPDPYLRAMELLDVAAPNSLAVEDSPTGTRAAELAGVAVLVVPSEVPVPPGPARAFAPTLVSMTAGSLRTIHAEFGAGDWVGVQS</sequence>
<dbReference type="SFLD" id="SFLDG01129">
    <property type="entry name" value="C1.5:_HAD__Beta-PGM__Phosphata"/>
    <property type="match status" value="1"/>
</dbReference>
<evidence type="ECO:0000313" key="2">
    <source>
        <dbReference type="Proteomes" id="UP000663801"/>
    </source>
</evidence>
<dbReference type="InterPro" id="IPR023214">
    <property type="entry name" value="HAD_sf"/>
</dbReference>
<dbReference type="SUPFAM" id="SSF56784">
    <property type="entry name" value="HAD-like"/>
    <property type="match status" value="1"/>
</dbReference>
<dbReference type="InterPro" id="IPR041492">
    <property type="entry name" value="HAD_2"/>
</dbReference>
<dbReference type="InterPro" id="IPR006439">
    <property type="entry name" value="HAD-SF_hydro_IA"/>
</dbReference>
<dbReference type="Pfam" id="PF13419">
    <property type="entry name" value="HAD_2"/>
    <property type="match status" value="1"/>
</dbReference>
<dbReference type="SFLD" id="SFLDS00003">
    <property type="entry name" value="Haloacid_Dehalogenase"/>
    <property type="match status" value="1"/>
</dbReference>
<dbReference type="AlphaFoldDB" id="A0A938YIJ8"/>
<proteinExistence type="predicted"/>
<keyword evidence="2" id="KW-1185">Reference proteome</keyword>
<gene>
    <name evidence="1" type="ORF">JL107_02245</name>
</gene>
<dbReference type="CDD" id="cd07505">
    <property type="entry name" value="HAD_BPGM-like"/>
    <property type="match status" value="1"/>
</dbReference>
<dbReference type="NCBIfam" id="TIGR01509">
    <property type="entry name" value="HAD-SF-IA-v3"/>
    <property type="match status" value="1"/>
</dbReference>